<feature type="compositionally biased region" description="Basic and acidic residues" evidence="1">
    <location>
        <begin position="1"/>
        <end position="13"/>
    </location>
</feature>
<dbReference type="PANTHER" id="PTHR46824">
    <property type="entry name" value="CALCIUM-BINDING PROTEIN CML48-RELATED"/>
    <property type="match status" value="1"/>
</dbReference>
<dbReference type="InterPro" id="IPR011992">
    <property type="entry name" value="EF-hand-dom_pair"/>
</dbReference>
<comment type="caution">
    <text evidence="3">The sequence shown here is derived from an EMBL/GenBank/DDBJ whole genome shotgun (WGS) entry which is preliminary data.</text>
</comment>
<evidence type="ECO:0000259" key="2">
    <source>
        <dbReference type="PROSITE" id="PS50222"/>
    </source>
</evidence>
<feature type="compositionally biased region" description="Low complexity" evidence="1">
    <location>
        <begin position="29"/>
        <end position="53"/>
    </location>
</feature>
<dbReference type="Proteomes" id="UP001154282">
    <property type="component" value="Unassembled WGS sequence"/>
</dbReference>
<proteinExistence type="predicted"/>
<feature type="domain" description="EF-hand" evidence="2">
    <location>
        <begin position="53"/>
        <end position="88"/>
    </location>
</feature>
<dbReference type="PROSITE" id="PS50222">
    <property type="entry name" value="EF_HAND_2"/>
    <property type="match status" value="1"/>
</dbReference>
<dbReference type="InterPro" id="IPR044590">
    <property type="entry name" value="CML48/49/50"/>
</dbReference>
<evidence type="ECO:0000313" key="3">
    <source>
        <dbReference type="EMBL" id="CAI0408700.1"/>
    </source>
</evidence>
<reference evidence="3" key="1">
    <citation type="submission" date="2022-08" db="EMBL/GenBank/DDBJ databases">
        <authorList>
            <person name="Gutierrez-Valencia J."/>
        </authorList>
    </citation>
    <scope>NUCLEOTIDE SEQUENCE</scope>
</reference>
<dbReference type="AlphaFoldDB" id="A0AAV0JH77"/>
<accession>A0AAV0JH77</accession>
<gene>
    <name evidence="3" type="ORF">LITE_LOCUS14078</name>
</gene>
<evidence type="ECO:0000313" key="4">
    <source>
        <dbReference type="Proteomes" id="UP001154282"/>
    </source>
</evidence>
<evidence type="ECO:0000256" key="1">
    <source>
        <dbReference type="SAM" id="MobiDB-lite"/>
    </source>
</evidence>
<name>A0AAV0JH77_9ROSI</name>
<dbReference type="InterPro" id="IPR002048">
    <property type="entry name" value="EF_hand_dom"/>
</dbReference>
<dbReference type="PANTHER" id="PTHR46824:SF2">
    <property type="entry name" value="CALCIUM-BINDING PROTEIN CML48-RELATED"/>
    <property type="match status" value="1"/>
</dbReference>
<protein>
    <recommendedName>
        <fullName evidence="2">EF-hand domain-containing protein</fullName>
    </recommendedName>
</protein>
<organism evidence="3 4">
    <name type="scientific">Linum tenue</name>
    <dbReference type="NCBI Taxonomy" id="586396"/>
    <lineage>
        <taxon>Eukaryota</taxon>
        <taxon>Viridiplantae</taxon>
        <taxon>Streptophyta</taxon>
        <taxon>Embryophyta</taxon>
        <taxon>Tracheophyta</taxon>
        <taxon>Spermatophyta</taxon>
        <taxon>Magnoliopsida</taxon>
        <taxon>eudicotyledons</taxon>
        <taxon>Gunneridae</taxon>
        <taxon>Pentapetalae</taxon>
        <taxon>rosids</taxon>
        <taxon>fabids</taxon>
        <taxon>Malpighiales</taxon>
        <taxon>Linaceae</taxon>
        <taxon>Linum</taxon>
    </lineage>
</organism>
<sequence length="89" mass="10116">MPESYRQQERDRGANGSTRPQPSGYGVHQNQQQHLQSYGQGSSSSEYSGFPSGTHPDVIRSFEMVDVDWSGYIDEKELQRALSSRYQDD</sequence>
<dbReference type="EMBL" id="CAMGYJ010000005">
    <property type="protein sequence ID" value="CAI0408700.1"/>
    <property type="molecule type" value="Genomic_DNA"/>
</dbReference>
<dbReference type="SUPFAM" id="SSF47473">
    <property type="entry name" value="EF-hand"/>
    <property type="match status" value="1"/>
</dbReference>
<feature type="region of interest" description="Disordered" evidence="1">
    <location>
        <begin position="1"/>
        <end position="57"/>
    </location>
</feature>
<keyword evidence="4" id="KW-1185">Reference proteome</keyword>
<dbReference type="GO" id="GO:0005509">
    <property type="term" value="F:calcium ion binding"/>
    <property type="evidence" value="ECO:0007669"/>
    <property type="project" value="InterPro"/>
</dbReference>